<accession>A0A7C8Z612</accession>
<name>A0A7C8Z612_OPUST</name>
<dbReference type="EMBL" id="GISG01094652">
    <property type="protein sequence ID" value="MBA4635312.1"/>
    <property type="molecule type" value="Transcribed_RNA"/>
</dbReference>
<protein>
    <submittedName>
        <fullName evidence="1">Uncharacterized protein</fullName>
    </submittedName>
</protein>
<evidence type="ECO:0000313" key="1">
    <source>
        <dbReference type="EMBL" id="MBA4635312.1"/>
    </source>
</evidence>
<dbReference type="AlphaFoldDB" id="A0A7C8Z612"/>
<sequence length="111" mass="12569">MELDKGTSVDEIRKKIAKGEIQTKVKKQLEKRSYFTVERVQRKKRDLTQIINKCPKYSAAEPGEEVSMKPKSLSAVELFAEVKGAQDGSVVVNKKIYKLADAQLLVSRRLC</sequence>
<organism evidence="1">
    <name type="scientific">Opuntia streptacantha</name>
    <name type="common">Prickly pear cactus</name>
    <name type="synonym">Opuntia cardona</name>
    <dbReference type="NCBI Taxonomy" id="393608"/>
    <lineage>
        <taxon>Eukaryota</taxon>
        <taxon>Viridiplantae</taxon>
        <taxon>Streptophyta</taxon>
        <taxon>Embryophyta</taxon>
        <taxon>Tracheophyta</taxon>
        <taxon>Spermatophyta</taxon>
        <taxon>Magnoliopsida</taxon>
        <taxon>eudicotyledons</taxon>
        <taxon>Gunneridae</taxon>
        <taxon>Pentapetalae</taxon>
        <taxon>Caryophyllales</taxon>
        <taxon>Cactineae</taxon>
        <taxon>Cactaceae</taxon>
        <taxon>Opuntioideae</taxon>
        <taxon>Opuntia</taxon>
    </lineage>
</organism>
<reference evidence="1" key="1">
    <citation type="journal article" date="2013" name="J. Plant Res.">
        <title>Effect of fungi and light on seed germination of three Opuntia species from semiarid lands of central Mexico.</title>
        <authorList>
            <person name="Delgado-Sanchez P."/>
            <person name="Jimenez-Bremont J.F."/>
            <person name="Guerrero-Gonzalez Mde L."/>
            <person name="Flores J."/>
        </authorList>
    </citation>
    <scope>NUCLEOTIDE SEQUENCE</scope>
    <source>
        <tissue evidence="1">Cladode</tissue>
    </source>
</reference>
<proteinExistence type="predicted"/>
<reference evidence="1" key="2">
    <citation type="submission" date="2020-07" db="EMBL/GenBank/DDBJ databases">
        <authorList>
            <person name="Vera ALvarez R."/>
            <person name="Arias-Moreno D.M."/>
            <person name="Jimenez-Jacinto V."/>
            <person name="Jimenez-Bremont J.F."/>
            <person name="Swaminathan K."/>
            <person name="Moose S.P."/>
            <person name="Guerrero-Gonzalez M.L."/>
            <person name="Marino-Ramirez L."/>
            <person name="Landsman D."/>
            <person name="Rodriguez-Kessler M."/>
            <person name="Delgado-Sanchez P."/>
        </authorList>
    </citation>
    <scope>NUCLEOTIDE SEQUENCE</scope>
    <source>
        <tissue evidence="1">Cladode</tissue>
    </source>
</reference>